<gene>
    <name evidence="2" type="ORF">PENDEC_c015G07155</name>
</gene>
<evidence type="ECO:0000256" key="1">
    <source>
        <dbReference type="SAM" id="MobiDB-lite"/>
    </source>
</evidence>
<evidence type="ECO:0000313" key="2">
    <source>
        <dbReference type="EMBL" id="OQD73342.1"/>
    </source>
</evidence>
<feature type="region of interest" description="Disordered" evidence="1">
    <location>
        <begin position="1"/>
        <end position="94"/>
    </location>
</feature>
<feature type="compositionally biased region" description="Polar residues" evidence="1">
    <location>
        <begin position="1"/>
        <end position="10"/>
    </location>
</feature>
<dbReference type="AlphaFoldDB" id="A0A1V6P9D3"/>
<reference evidence="3" key="1">
    <citation type="journal article" date="2017" name="Nat. Microbiol.">
        <title>Global analysis of biosynthetic gene clusters reveals vast potential of secondary metabolite production in Penicillium species.</title>
        <authorList>
            <person name="Nielsen J.C."/>
            <person name="Grijseels S."/>
            <person name="Prigent S."/>
            <person name="Ji B."/>
            <person name="Dainat J."/>
            <person name="Nielsen K.F."/>
            <person name="Frisvad J.C."/>
            <person name="Workman M."/>
            <person name="Nielsen J."/>
        </authorList>
    </citation>
    <scope>NUCLEOTIDE SEQUENCE [LARGE SCALE GENOMIC DNA]</scope>
    <source>
        <strain evidence="3">IBT 11843</strain>
    </source>
</reference>
<dbReference type="EMBL" id="MDYL01000015">
    <property type="protein sequence ID" value="OQD73342.1"/>
    <property type="molecule type" value="Genomic_DNA"/>
</dbReference>
<evidence type="ECO:0000313" key="3">
    <source>
        <dbReference type="Proteomes" id="UP000191522"/>
    </source>
</evidence>
<dbReference type="STRING" id="69771.A0A1V6P9D3"/>
<dbReference type="OrthoDB" id="4349893at2759"/>
<protein>
    <submittedName>
        <fullName evidence="2">Uncharacterized protein</fullName>
    </submittedName>
</protein>
<keyword evidence="3" id="KW-1185">Reference proteome</keyword>
<sequence length="324" mass="34974">MSFSDSSRVNPNFMAMSPHSHATAAAQPVSQDLAPSFASLQGVFPSTPSPEHPNPTGNQKKRRASPATPERRSKRSSTAEQSPAAHSTPGFRPNEFDFALAEENLVDAENADAASTAITDFLDTMDKLIAVPPEKRRTPRQNLQAFLIQQQLLAGISVDKLESMSGPGANQSSFNKGGAKRFNTPAVMTVTRNATYIPHVRPAQFIGSVTPLPIHESLPKPSWMNNANGNAHHTGVNSSDSMIHTHNSVTSTESQEVNNFQTPDDITGTSAYFSSAAEQAALTQFYSQHFSTGSGLLQQPAASPADIEEDRFSFLSDNNSFSWE</sequence>
<comment type="caution">
    <text evidence="2">The sequence shown here is derived from an EMBL/GenBank/DDBJ whole genome shotgun (WGS) entry which is preliminary data.</text>
</comment>
<proteinExistence type="predicted"/>
<organism evidence="2 3">
    <name type="scientific">Penicillium decumbens</name>
    <dbReference type="NCBI Taxonomy" id="69771"/>
    <lineage>
        <taxon>Eukaryota</taxon>
        <taxon>Fungi</taxon>
        <taxon>Dikarya</taxon>
        <taxon>Ascomycota</taxon>
        <taxon>Pezizomycotina</taxon>
        <taxon>Eurotiomycetes</taxon>
        <taxon>Eurotiomycetidae</taxon>
        <taxon>Eurotiales</taxon>
        <taxon>Aspergillaceae</taxon>
        <taxon>Penicillium</taxon>
    </lineage>
</organism>
<feature type="compositionally biased region" description="Polar residues" evidence="1">
    <location>
        <begin position="76"/>
        <end position="85"/>
    </location>
</feature>
<dbReference type="Proteomes" id="UP000191522">
    <property type="component" value="Unassembled WGS sequence"/>
</dbReference>
<name>A0A1V6P9D3_PENDC</name>
<accession>A0A1V6P9D3</accession>